<dbReference type="STRING" id="1245748.A0A421D6I6"/>
<proteinExistence type="predicted"/>
<dbReference type="InterPro" id="IPR050300">
    <property type="entry name" value="GDXG_lipolytic_enzyme"/>
</dbReference>
<feature type="domain" description="Alpha/beta hydrolase fold-3" evidence="2">
    <location>
        <begin position="115"/>
        <end position="325"/>
    </location>
</feature>
<evidence type="ECO:0000256" key="1">
    <source>
        <dbReference type="ARBA" id="ARBA00022801"/>
    </source>
</evidence>
<gene>
    <name evidence="3" type="ORF">CFD26_106535</name>
</gene>
<evidence type="ECO:0000259" key="2">
    <source>
        <dbReference type="Pfam" id="PF07859"/>
    </source>
</evidence>
<dbReference type="PANTHER" id="PTHR48081">
    <property type="entry name" value="AB HYDROLASE SUPERFAMILY PROTEIN C4A8.06C"/>
    <property type="match status" value="1"/>
</dbReference>
<sequence>MDKPDKLVPHQPDVQNSHWNYNTRIMKSDICLDASKFAPDAISGSRLEYLHQLHESSKGKPALSKETIPAFREASEKAAVNLPGGEDILIPSRDLERQIPCRVFRNTKSLAKGVLLHIHGGGYALNTEKTSDPTLQRYVQLTDYTVISVGYRRAPEHVFPAALEDCCDIAVYLVRHAQQQFGAPFFVIAGDSVGGGLALQTTFHLLRKFPDFYLKALVLFFGDFAPSGLPAVQHVQQPHMVDAQTRERYTSYYLPGRSTMDLQRPDVAPFYVNLEEFRGRLPPAQFLSGTVEALVDDSIMMCVKWQQAGGSGILKLVPGGFHRFMALPLEVEVAREGWSHVAEFLIEVL</sequence>
<dbReference type="InterPro" id="IPR013094">
    <property type="entry name" value="AB_hydrolase_3"/>
</dbReference>
<dbReference type="PANTHER" id="PTHR48081:SF8">
    <property type="entry name" value="ALPHA_BETA HYDROLASE FOLD-3 DOMAIN-CONTAINING PROTEIN-RELATED"/>
    <property type="match status" value="1"/>
</dbReference>
<dbReference type="Proteomes" id="UP000215289">
    <property type="component" value="Unassembled WGS sequence"/>
</dbReference>
<dbReference type="OrthoDB" id="408631at2759"/>
<evidence type="ECO:0000313" key="3">
    <source>
        <dbReference type="EMBL" id="RLL97713.1"/>
    </source>
</evidence>
<dbReference type="InterPro" id="IPR029058">
    <property type="entry name" value="AB_hydrolase_fold"/>
</dbReference>
<dbReference type="Pfam" id="PF07859">
    <property type="entry name" value="Abhydrolase_3"/>
    <property type="match status" value="1"/>
</dbReference>
<dbReference type="GO" id="GO:0016787">
    <property type="term" value="F:hydrolase activity"/>
    <property type="evidence" value="ECO:0007669"/>
    <property type="project" value="UniProtKB-KW"/>
</dbReference>
<dbReference type="EMBL" id="NIDN02000070">
    <property type="protein sequence ID" value="RLL97713.1"/>
    <property type="molecule type" value="Genomic_DNA"/>
</dbReference>
<organism evidence="3 4">
    <name type="scientific">Aspergillus turcosus</name>
    <dbReference type="NCBI Taxonomy" id="1245748"/>
    <lineage>
        <taxon>Eukaryota</taxon>
        <taxon>Fungi</taxon>
        <taxon>Dikarya</taxon>
        <taxon>Ascomycota</taxon>
        <taxon>Pezizomycotina</taxon>
        <taxon>Eurotiomycetes</taxon>
        <taxon>Eurotiomycetidae</taxon>
        <taxon>Eurotiales</taxon>
        <taxon>Aspergillaceae</taxon>
        <taxon>Aspergillus</taxon>
        <taxon>Aspergillus subgen. Fumigati</taxon>
    </lineage>
</organism>
<reference evidence="3 4" key="1">
    <citation type="submission" date="2018-08" db="EMBL/GenBank/DDBJ databases">
        <title>Draft genome sequences of two Aspergillus turcosus clinical strains isolated from bronchoalveolar lavage fluid: one azole-susceptible and the other azole-resistant.</title>
        <authorList>
            <person name="Parent-Michaud M."/>
            <person name="Dufresne P.J."/>
            <person name="Fournier E."/>
            <person name="Martineau C."/>
            <person name="Moreira S."/>
            <person name="Perkins V."/>
            <person name="De Repentigny L."/>
            <person name="Dufresne S.F."/>
        </authorList>
    </citation>
    <scope>NUCLEOTIDE SEQUENCE [LARGE SCALE GENOMIC DNA]</scope>
    <source>
        <strain evidence="3">HMR AF 1038</strain>
    </source>
</reference>
<dbReference type="Gene3D" id="3.40.50.1820">
    <property type="entry name" value="alpha/beta hydrolase"/>
    <property type="match status" value="1"/>
</dbReference>
<accession>A0A421D6I6</accession>
<name>A0A421D6I6_9EURO</name>
<protein>
    <recommendedName>
        <fullName evidence="2">Alpha/beta hydrolase fold-3 domain-containing protein</fullName>
    </recommendedName>
</protein>
<keyword evidence="4" id="KW-1185">Reference proteome</keyword>
<evidence type="ECO:0000313" key="4">
    <source>
        <dbReference type="Proteomes" id="UP000215289"/>
    </source>
</evidence>
<dbReference type="SUPFAM" id="SSF53474">
    <property type="entry name" value="alpha/beta-Hydrolases"/>
    <property type="match status" value="1"/>
</dbReference>
<dbReference type="AlphaFoldDB" id="A0A421D6I6"/>
<comment type="caution">
    <text evidence="3">The sequence shown here is derived from an EMBL/GenBank/DDBJ whole genome shotgun (WGS) entry which is preliminary data.</text>
</comment>
<keyword evidence="1" id="KW-0378">Hydrolase</keyword>